<gene>
    <name evidence="3" type="ordered locus">PCC7424_3072</name>
</gene>
<dbReference type="Proteomes" id="UP000002384">
    <property type="component" value="Chromosome"/>
</dbReference>
<dbReference type="KEGG" id="cyc:PCC7424_3072"/>
<evidence type="ECO:0000313" key="4">
    <source>
        <dbReference type="Proteomes" id="UP000002384"/>
    </source>
</evidence>
<dbReference type="PROSITE" id="PS01047">
    <property type="entry name" value="HMA_1"/>
    <property type="match status" value="1"/>
</dbReference>
<dbReference type="SUPFAM" id="SSF55008">
    <property type="entry name" value="HMA, heavy metal-associated domain"/>
    <property type="match status" value="1"/>
</dbReference>
<dbReference type="STRING" id="65393.PCC7424_3072"/>
<dbReference type="InterPro" id="IPR017969">
    <property type="entry name" value="Heavy-metal-associated_CS"/>
</dbReference>
<organism evidence="3 4">
    <name type="scientific">Gloeothece citriformis (strain PCC 7424)</name>
    <name type="common">Cyanothece sp. (strain PCC 7424)</name>
    <dbReference type="NCBI Taxonomy" id="65393"/>
    <lineage>
        <taxon>Bacteria</taxon>
        <taxon>Bacillati</taxon>
        <taxon>Cyanobacteriota</taxon>
        <taxon>Cyanophyceae</taxon>
        <taxon>Oscillatoriophycideae</taxon>
        <taxon>Chroococcales</taxon>
        <taxon>Aphanothecaceae</taxon>
        <taxon>Gloeothece</taxon>
        <taxon>Gloeothece citriformis</taxon>
    </lineage>
</organism>
<dbReference type="Gene3D" id="3.30.70.100">
    <property type="match status" value="1"/>
</dbReference>
<evidence type="ECO:0000256" key="1">
    <source>
        <dbReference type="ARBA" id="ARBA00022723"/>
    </source>
</evidence>
<dbReference type="HOGENOM" id="CLU_134973_5_2_3"/>
<reference evidence="4" key="1">
    <citation type="journal article" date="2011" name="MBio">
        <title>Novel metabolic attributes of the genus Cyanothece, comprising a group of unicellular nitrogen-fixing Cyanobacteria.</title>
        <authorList>
            <person name="Bandyopadhyay A."/>
            <person name="Elvitigala T."/>
            <person name="Welsh E."/>
            <person name="Stockel J."/>
            <person name="Liberton M."/>
            <person name="Min H."/>
            <person name="Sherman L.A."/>
            <person name="Pakrasi H.B."/>
        </authorList>
    </citation>
    <scope>NUCLEOTIDE SEQUENCE [LARGE SCALE GENOMIC DNA]</scope>
    <source>
        <strain evidence="4">PCC 7424</strain>
    </source>
</reference>
<accession>B7KBB8</accession>
<evidence type="ECO:0000259" key="2">
    <source>
        <dbReference type="PROSITE" id="PS50846"/>
    </source>
</evidence>
<dbReference type="InterPro" id="IPR006121">
    <property type="entry name" value="HMA_dom"/>
</dbReference>
<protein>
    <submittedName>
        <fullName evidence="3">Heavy metal transport/detoxification protein</fullName>
    </submittedName>
</protein>
<keyword evidence="1" id="KW-0479">Metal-binding</keyword>
<dbReference type="InterPro" id="IPR036163">
    <property type="entry name" value="HMA_dom_sf"/>
</dbReference>
<dbReference type="EMBL" id="CP001291">
    <property type="protein sequence ID" value="ACK71474.1"/>
    <property type="molecule type" value="Genomic_DNA"/>
</dbReference>
<evidence type="ECO:0000313" key="3">
    <source>
        <dbReference type="EMBL" id="ACK71474.1"/>
    </source>
</evidence>
<dbReference type="Pfam" id="PF00403">
    <property type="entry name" value="HMA"/>
    <property type="match status" value="1"/>
</dbReference>
<name>B7KBB8_GLOC7</name>
<sequence length="65" mass="6942">MTIQLKVPTIACEACANTITNAIHNEYSQANVNVDVANKIVTVETEASEDSIKQAIEAAGHTVEK</sequence>
<dbReference type="OrthoDB" id="516025at2"/>
<feature type="domain" description="HMA" evidence="2">
    <location>
        <begin position="1"/>
        <end position="64"/>
    </location>
</feature>
<dbReference type="AlphaFoldDB" id="B7KBB8"/>
<dbReference type="SMR" id="B7KBB8"/>
<dbReference type="CDD" id="cd00371">
    <property type="entry name" value="HMA"/>
    <property type="match status" value="1"/>
</dbReference>
<proteinExistence type="predicted"/>
<dbReference type="eggNOG" id="COG2608">
    <property type="taxonomic scope" value="Bacteria"/>
</dbReference>
<dbReference type="GO" id="GO:0046872">
    <property type="term" value="F:metal ion binding"/>
    <property type="evidence" value="ECO:0007669"/>
    <property type="project" value="UniProtKB-KW"/>
</dbReference>
<dbReference type="RefSeq" id="WP_015955071.1">
    <property type="nucleotide sequence ID" value="NC_011729.1"/>
</dbReference>
<keyword evidence="4" id="KW-1185">Reference proteome</keyword>
<dbReference type="PROSITE" id="PS50846">
    <property type="entry name" value="HMA_2"/>
    <property type="match status" value="1"/>
</dbReference>